<evidence type="ECO:0000313" key="2">
    <source>
        <dbReference type="EMBL" id="KAK7748262.1"/>
    </source>
</evidence>
<sequence>MVDFDTAKGQLVDIREKGADESAQNYALTRQYPIEYWEQALDAHGLDRDEFKREEYSSLDAAICVLRHITAHVAVQRREGISHPLEPMVWADLAVSSGAAQTCVRYHMLKQCRQLLDANANADASGSASASASAGASASATATLLSYQTLLENQSMYETLWASGAFMLWHKAAFQRTPNSNWERVELADPPKLAKMGCIHYDGVKGMGHRISSQYGPNPREGTLTHWQSNTPAIIRVLYDNTTSTSVSRTYEHLTRVTVDGQRVRPGHDNQGQPSLVLTPDEPDLMDYQLIAAVRLRDASDTRDRIRLYRVDGEPLRLHGSLTPRFSGTEWRLGEKARFMLYYTPALRKAIDAPPPREVAEPISMSVRDSVREMRAFAQGPAVGEEPDIPEEPVDTKEYESFRSYLERTGQLRDGST</sequence>
<dbReference type="Proteomes" id="UP001320420">
    <property type="component" value="Unassembled WGS sequence"/>
</dbReference>
<organism evidence="2 3">
    <name type="scientific">Diatrype stigma</name>
    <dbReference type="NCBI Taxonomy" id="117547"/>
    <lineage>
        <taxon>Eukaryota</taxon>
        <taxon>Fungi</taxon>
        <taxon>Dikarya</taxon>
        <taxon>Ascomycota</taxon>
        <taxon>Pezizomycotina</taxon>
        <taxon>Sordariomycetes</taxon>
        <taxon>Xylariomycetidae</taxon>
        <taxon>Xylariales</taxon>
        <taxon>Diatrypaceae</taxon>
        <taxon>Diatrype</taxon>
    </lineage>
</organism>
<proteinExistence type="predicted"/>
<dbReference type="AlphaFoldDB" id="A0AAN9YMP8"/>
<evidence type="ECO:0000256" key="1">
    <source>
        <dbReference type="SAM" id="MobiDB-lite"/>
    </source>
</evidence>
<dbReference type="EMBL" id="JAKJXP020000085">
    <property type="protein sequence ID" value="KAK7748262.1"/>
    <property type="molecule type" value="Genomic_DNA"/>
</dbReference>
<feature type="region of interest" description="Disordered" evidence="1">
    <location>
        <begin position="378"/>
        <end position="397"/>
    </location>
</feature>
<name>A0AAN9YMP8_9PEZI</name>
<comment type="caution">
    <text evidence="2">The sequence shown here is derived from an EMBL/GenBank/DDBJ whole genome shotgun (WGS) entry which is preliminary data.</text>
</comment>
<gene>
    <name evidence="2" type="ORF">SLS62_008814</name>
</gene>
<evidence type="ECO:0000313" key="3">
    <source>
        <dbReference type="Proteomes" id="UP001320420"/>
    </source>
</evidence>
<reference evidence="2 3" key="1">
    <citation type="submission" date="2024-02" db="EMBL/GenBank/DDBJ databases">
        <title>De novo assembly and annotation of 12 fungi associated with fruit tree decline syndrome in Ontario, Canada.</title>
        <authorList>
            <person name="Sulman M."/>
            <person name="Ellouze W."/>
            <person name="Ilyukhin E."/>
        </authorList>
    </citation>
    <scope>NUCLEOTIDE SEQUENCE [LARGE SCALE GENOMIC DNA]</scope>
    <source>
        <strain evidence="2 3">M11/M66-122</strain>
    </source>
</reference>
<accession>A0AAN9YMP8</accession>
<protein>
    <submittedName>
        <fullName evidence="2">Uncharacterized protein</fullName>
    </submittedName>
</protein>
<keyword evidence="3" id="KW-1185">Reference proteome</keyword>